<dbReference type="Proteomes" id="UP000183769">
    <property type="component" value="Unassembled WGS sequence"/>
</dbReference>
<organism evidence="2 3">
    <name type="scientific">Halolamina pelagica</name>
    <dbReference type="NCBI Taxonomy" id="699431"/>
    <lineage>
        <taxon>Archaea</taxon>
        <taxon>Methanobacteriati</taxon>
        <taxon>Methanobacteriota</taxon>
        <taxon>Stenosarchaea group</taxon>
        <taxon>Halobacteria</taxon>
        <taxon>Halobacteriales</taxon>
        <taxon>Haloferacaceae</taxon>
    </lineage>
</organism>
<sequence length="128" mass="14225">MGKTVSDYVKTDSLTTTHWFAILLVLMTGLTHVYAGLVEGRIPVSLAGVGFLGAAVLFLLDYRRTLLYLGGIAYTAVQFPLWYVAKAGEYTMLGYVDKTLQGILIVVLAYLYWKTRRVPERNREATGA</sequence>
<gene>
    <name evidence="2" type="ORF">SAMN05216277_1292</name>
</gene>
<proteinExistence type="predicted"/>
<evidence type="ECO:0000256" key="1">
    <source>
        <dbReference type="SAM" id="Phobius"/>
    </source>
</evidence>
<feature type="transmembrane region" description="Helical" evidence="1">
    <location>
        <begin position="67"/>
        <end position="85"/>
    </location>
</feature>
<reference evidence="3" key="1">
    <citation type="submission" date="2016-10" db="EMBL/GenBank/DDBJ databases">
        <authorList>
            <person name="Varghese N."/>
            <person name="Submissions S."/>
        </authorList>
    </citation>
    <scope>NUCLEOTIDE SEQUENCE [LARGE SCALE GENOMIC DNA]</scope>
    <source>
        <strain evidence="3">CGMCC 1.10329</strain>
    </source>
</reference>
<keyword evidence="1" id="KW-0472">Membrane</keyword>
<keyword evidence="1" id="KW-0812">Transmembrane</keyword>
<feature type="transmembrane region" description="Helical" evidence="1">
    <location>
        <begin position="43"/>
        <end position="60"/>
    </location>
</feature>
<protein>
    <recommendedName>
        <fullName evidence="4">Nicotinamide mononucleotide transporter</fullName>
    </recommendedName>
</protein>
<feature type="transmembrane region" description="Helical" evidence="1">
    <location>
        <begin position="20"/>
        <end position="37"/>
    </location>
</feature>
<accession>A0A1I5WEG5</accession>
<name>A0A1I5WEG5_9EURY</name>
<keyword evidence="1" id="KW-1133">Transmembrane helix</keyword>
<evidence type="ECO:0000313" key="2">
    <source>
        <dbReference type="EMBL" id="SFQ18184.1"/>
    </source>
</evidence>
<dbReference type="AlphaFoldDB" id="A0A1I5WEG5"/>
<dbReference type="RefSeq" id="WP_074880902.1">
    <property type="nucleotide sequence ID" value="NZ_FOXI01000029.1"/>
</dbReference>
<evidence type="ECO:0008006" key="4">
    <source>
        <dbReference type="Google" id="ProtNLM"/>
    </source>
</evidence>
<dbReference type="EMBL" id="FOXI01000029">
    <property type="protein sequence ID" value="SFQ18184.1"/>
    <property type="molecule type" value="Genomic_DNA"/>
</dbReference>
<feature type="transmembrane region" description="Helical" evidence="1">
    <location>
        <begin position="91"/>
        <end position="113"/>
    </location>
</feature>
<keyword evidence="3" id="KW-1185">Reference proteome</keyword>
<evidence type="ECO:0000313" key="3">
    <source>
        <dbReference type="Proteomes" id="UP000183769"/>
    </source>
</evidence>